<evidence type="ECO:0000313" key="1">
    <source>
        <dbReference type="EMBL" id="KAF1911946.1"/>
    </source>
</evidence>
<name>A0A6A5QAZ8_AMPQU</name>
<sequence>MKTHAVLACILLWKSPPHENEELDIRRDNSPMTTIRMVSIYAVLDCATHGPKLRSLHSASRHRRARPVGVYIRRKRY</sequence>
<protein>
    <submittedName>
        <fullName evidence="1">Uncharacterized protein</fullName>
    </submittedName>
</protein>
<evidence type="ECO:0000313" key="2">
    <source>
        <dbReference type="Proteomes" id="UP000800096"/>
    </source>
</evidence>
<gene>
    <name evidence="1" type="ORF">BDU57DRAFT_74451</name>
</gene>
<dbReference type="Proteomes" id="UP000800096">
    <property type="component" value="Unassembled WGS sequence"/>
</dbReference>
<organism evidence="1 2">
    <name type="scientific">Ampelomyces quisqualis</name>
    <name type="common">Powdery mildew agent</name>
    <dbReference type="NCBI Taxonomy" id="50730"/>
    <lineage>
        <taxon>Eukaryota</taxon>
        <taxon>Fungi</taxon>
        <taxon>Dikarya</taxon>
        <taxon>Ascomycota</taxon>
        <taxon>Pezizomycotina</taxon>
        <taxon>Dothideomycetes</taxon>
        <taxon>Pleosporomycetidae</taxon>
        <taxon>Pleosporales</taxon>
        <taxon>Pleosporineae</taxon>
        <taxon>Phaeosphaeriaceae</taxon>
        <taxon>Ampelomyces</taxon>
    </lineage>
</organism>
<keyword evidence="2" id="KW-1185">Reference proteome</keyword>
<dbReference type="EMBL" id="ML979141">
    <property type="protein sequence ID" value="KAF1911946.1"/>
    <property type="molecule type" value="Genomic_DNA"/>
</dbReference>
<dbReference type="AlphaFoldDB" id="A0A6A5QAZ8"/>
<reference evidence="1" key="1">
    <citation type="journal article" date="2020" name="Stud. Mycol.">
        <title>101 Dothideomycetes genomes: a test case for predicting lifestyles and emergence of pathogens.</title>
        <authorList>
            <person name="Haridas S."/>
            <person name="Albert R."/>
            <person name="Binder M."/>
            <person name="Bloem J."/>
            <person name="Labutti K."/>
            <person name="Salamov A."/>
            <person name="Andreopoulos B."/>
            <person name="Baker S."/>
            <person name="Barry K."/>
            <person name="Bills G."/>
            <person name="Bluhm B."/>
            <person name="Cannon C."/>
            <person name="Castanera R."/>
            <person name="Culley D."/>
            <person name="Daum C."/>
            <person name="Ezra D."/>
            <person name="Gonzalez J."/>
            <person name="Henrissat B."/>
            <person name="Kuo A."/>
            <person name="Liang C."/>
            <person name="Lipzen A."/>
            <person name="Lutzoni F."/>
            <person name="Magnuson J."/>
            <person name="Mondo S."/>
            <person name="Nolan M."/>
            <person name="Ohm R."/>
            <person name="Pangilinan J."/>
            <person name="Park H.-J."/>
            <person name="Ramirez L."/>
            <person name="Alfaro M."/>
            <person name="Sun H."/>
            <person name="Tritt A."/>
            <person name="Yoshinaga Y."/>
            <person name="Zwiers L.-H."/>
            <person name="Turgeon B."/>
            <person name="Goodwin S."/>
            <person name="Spatafora J."/>
            <person name="Crous P."/>
            <person name="Grigoriev I."/>
        </authorList>
    </citation>
    <scope>NUCLEOTIDE SEQUENCE</scope>
    <source>
        <strain evidence="1">HMLAC05119</strain>
    </source>
</reference>
<accession>A0A6A5QAZ8</accession>
<proteinExistence type="predicted"/>